<protein>
    <submittedName>
        <fullName evidence="1">Uncharacterized protein</fullName>
    </submittedName>
</protein>
<keyword evidence="1" id="KW-0614">Plasmid</keyword>
<organism evidence="1">
    <name type="scientific">Escherichia coli</name>
    <dbReference type="NCBI Taxonomy" id="562"/>
    <lineage>
        <taxon>Bacteria</taxon>
        <taxon>Pseudomonadati</taxon>
        <taxon>Pseudomonadota</taxon>
        <taxon>Gammaproteobacteria</taxon>
        <taxon>Enterobacterales</taxon>
        <taxon>Enterobacteriaceae</taxon>
        <taxon>Escherichia</taxon>
    </lineage>
</organism>
<name>A0A075MBY9_ECOLX</name>
<accession>A0A075MBY9</accession>
<reference evidence="1" key="1">
    <citation type="journal article" date="2014" name="J. Antimicrob. Chemother.">
        <title>Nucleotide sequences of 16 transmissible plasmids identified in nine multidrug-resistant Escherichia coli isolates expressing an ESBL phenotype isolated from food-producing animals and healthy humans.</title>
        <authorList>
            <person name="Wang J."/>
            <person name="Stephan R."/>
            <person name="Power K."/>
            <person name="Yan Q."/>
            <person name="Hachler H."/>
            <person name="Fanning S."/>
        </authorList>
    </citation>
    <scope>NUCLEOTIDE SEQUENCE</scope>
    <source>
        <strain evidence="1">Human-1038</strain>
        <plasmid evidence="1">pH1038-142</plasmid>
    </source>
</reference>
<evidence type="ECO:0000313" key="1">
    <source>
        <dbReference type="EMBL" id="AIF78285.1"/>
    </source>
</evidence>
<dbReference type="EMBL" id="KJ484634">
    <property type="protein sequence ID" value="AIF78285.1"/>
    <property type="molecule type" value="Genomic_DNA"/>
</dbReference>
<dbReference type="AlphaFoldDB" id="A0A075MBY9"/>
<proteinExistence type="predicted"/>
<geneLocation type="plasmid" evidence="1">
    <name>pH1038-142</name>
</geneLocation>
<sequence length="37" mass="4396">MNTSTTLLQQKYIKITSKVHHLKVDSTTELHHYLVMR</sequence>